<keyword evidence="3" id="KW-0808">Transferase</keyword>
<accession>A0A2T3J7C8</accession>
<dbReference type="GO" id="GO:0003677">
    <property type="term" value="F:DNA binding"/>
    <property type="evidence" value="ECO:0007669"/>
    <property type="project" value="UniProtKB-KW"/>
</dbReference>
<evidence type="ECO:0000259" key="2">
    <source>
        <dbReference type="PROSITE" id="PS50937"/>
    </source>
</evidence>
<dbReference type="PRINTS" id="PR00040">
    <property type="entry name" value="HTHMERR"/>
</dbReference>
<dbReference type="Gene3D" id="3.40.50.150">
    <property type="entry name" value="Vaccinia Virus protein VP39"/>
    <property type="match status" value="1"/>
</dbReference>
<protein>
    <submittedName>
        <fullName evidence="3">Methyltransferase</fullName>
    </submittedName>
</protein>
<dbReference type="InterPro" id="IPR047057">
    <property type="entry name" value="MerR_fam"/>
</dbReference>
<feature type="domain" description="HTH merR-type" evidence="2">
    <location>
        <begin position="1"/>
        <end position="69"/>
    </location>
</feature>
<proteinExistence type="predicted"/>
<dbReference type="PROSITE" id="PS50937">
    <property type="entry name" value="HTH_MERR_2"/>
    <property type="match status" value="1"/>
</dbReference>
<organism evidence="3 4">
    <name type="scientific">Photobacterium frigidiphilum</name>
    <dbReference type="NCBI Taxonomy" id="264736"/>
    <lineage>
        <taxon>Bacteria</taxon>
        <taxon>Pseudomonadati</taxon>
        <taxon>Pseudomonadota</taxon>
        <taxon>Gammaproteobacteria</taxon>
        <taxon>Vibrionales</taxon>
        <taxon>Vibrionaceae</taxon>
        <taxon>Photobacterium</taxon>
    </lineage>
</organism>
<dbReference type="CDD" id="cd02440">
    <property type="entry name" value="AdoMet_MTases"/>
    <property type="match status" value="1"/>
</dbReference>
<keyword evidence="3" id="KW-0489">Methyltransferase</keyword>
<evidence type="ECO:0000313" key="4">
    <source>
        <dbReference type="Proteomes" id="UP000240987"/>
    </source>
</evidence>
<dbReference type="PANTHER" id="PTHR30204">
    <property type="entry name" value="REDOX-CYCLING DRUG-SENSING TRANSCRIPTIONAL ACTIVATOR SOXR"/>
    <property type="match status" value="1"/>
</dbReference>
<dbReference type="EMBL" id="PYMJ01000046">
    <property type="protein sequence ID" value="PSU44633.1"/>
    <property type="molecule type" value="Genomic_DNA"/>
</dbReference>
<dbReference type="AlphaFoldDB" id="A0A2T3J7C8"/>
<dbReference type="OrthoDB" id="9808480at2"/>
<dbReference type="InterPro" id="IPR029063">
    <property type="entry name" value="SAM-dependent_MTases_sf"/>
</dbReference>
<gene>
    <name evidence="3" type="ORF">C9J12_26530</name>
</gene>
<dbReference type="Proteomes" id="UP000240987">
    <property type="component" value="Unassembled WGS sequence"/>
</dbReference>
<dbReference type="InterPro" id="IPR041698">
    <property type="entry name" value="Methyltransf_25"/>
</dbReference>
<dbReference type="RefSeq" id="WP_107245707.1">
    <property type="nucleotide sequence ID" value="NZ_PYMJ01000046.1"/>
</dbReference>
<dbReference type="Gene3D" id="1.10.1660.10">
    <property type="match status" value="1"/>
</dbReference>
<dbReference type="GO" id="GO:0003700">
    <property type="term" value="F:DNA-binding transcription factor activity"/>
    <property type="evidence" value="ECO:0007669"/>
    <property type="project" value="InterPro"/>
</dbReference>
<dbReference type="InterPro" id="IPR009061">
    <property type="entry name" value="DNA-bd_dom_put_sf"/>
</dbReference>
<dbReference type="Pfam" id="PF13649">
    <property type="entry name" value="Methyltransf_25"/>
    <property type="match status" value="1"/>
</dbReference>
<dbReference type="Pfam" id="PF13411">
    <property type="entry name" value="MerR_1"/>
    <property type="match status" value="1"/>
</dbReference>
<dbReference type="PANTHER" id="PTHR30204:SF97">
    <property type="entry name" value="MERR FAMILY REGULATORY PROTEIN"/>
    <property type="match status" value="1"/>
</dbReference>
<comment type="caution">
    <text evidence="3">The sequence shown here is derived from an EMBL/GenBank/DDBJ whole genome shotgun (WGS) entry which is preliminary data.</text>
</comment>
<dbReference type="SUPFAM" id="SSF53335">
    <property type="entry name" value="S-adenosyl-L-methionine-dependent methyltransferases"/>
    <property type="match status" value="1"/>
</dbReference>
<evidence type="ECO:0000313" key="3">
    <source>
        <dbReference type="EMBL" id="PSU44633.1"/>
    </source>
</evidence>
<reference evidence="3 4" key="1">
    <citation type="submission" date="2018-01" db="EMBL/GenBank/DDBJ databases">
        <title>Whole genome sequencing of Histamine producing bacteria.</title>
        <authorList>
            <person name="Butler K."/>
        </authorList>
    </citation>
    <scope>NUCLEOTIDE SEQUENCE [LARGE SCALE GENOMIC DNA]</scope>
    <source>
        <strain evidence="3 4">JCM 12947</strain>
    </source>
</reference>
<dbReference type="SUPFAM" id="SSF46955">
    <property type="entry name" value="Putative DNA-binding domain"/>
    <property type="match status" value="1"/>
</dbReference>
<dbReference type="GO" id="GO:0008168">
    <property type="term" value="F:methyltransferase activity"/>
    <property type="evidence" value="ECO:0007669"/>
    <property type="project" value="UniProtKB-KW"/>
</dbReference>
<dbReference type="SMART" id="SM00422">
    <property type="entry name" value="HTH_MERR"/>
    <property type="match status" value="1"/>
</dbReference>
<sequence length="389" mass="44312">MYRISELAELVAVSRTTLLYYEKLGLICGKRLSNGYRSYSDLDVQRLRLIQQLQRGGLTLKECQASMEAKVDRQLLLERLDQLDVEIAQKQKSRQLLAALLGEGQLTEWHESLDKVAPDAHLDWLLKQGFSEKCALRLKWLSKDMNQHTSYMADFNEVFAQLDRWGPGSESDTLHALANVPRKPLAILEIGCGQGIATTVLANHCSANITAVDNDEPSLIRLMARATEQGLADRISTVCACMMDMPFEAETFDLIWAEGSAYIMGVANALKQWRQLLVNDGVLVLSDLVWSTNTPSEDAFDFWHKEYPDMVTAQHRIDQAEAAGFEVLDSFALSEQAWANYYQPLQARINELKSEMRDSRVLTDLESEYDIYHRRLDEFDYQMFILKKG</sequence>
<evidence type="ECO:0000256" key="1">
    <source>
        <dbReference type="ARBA" id="ARBA00023125"/>
    </source>
</evidence>
<name>A0A2T3J7C8_9GAMM</name>
<dbReference type="InterPro" id="IPR000551">
    <property type="entry name" value="MerR-type_HTH_dom"/>
</dbReference>
<keyword evidence="1" id="KW-0238">DNA-binding</keyword>
<keyword evidence="4" id="KW-1185">Reference proteome</keyword>
<dbReference type="GO" id="GO:0032259">
    <property type="term" value="P:methylation"/>
    <property type="evidence" value="ECO:0007669"/>
    <property type="project" value="UniProtKB-KW"/>
</dbReference>